<dbReference type="Proteomes" id="UP000215355">
    <property type="component" value="Chromosome 1"/>
</dbReference>
<dbReference type="Gene3D" id="3.40.50.720">
    <property type="entry name" value="NAD(P)-binding Rossmann-like Domain"/>
    <property type="match status" value="1"/>
</dbReference>
<evidence type="ECO:0000256" key="5">
    <source>
        <dbReference type="ARBA" id="ARBA00048200"/>
    </source>
</evidence>
<evidence type="ECO:0000256" key="2">
    <source>
        <dbReference type="ARBA" id="ARBA00010944"/>
    </source>
</evidence>
<accession>A0AAJ4XET8</accession>
<dbReference type="RefSeq" id="WP_093099488.1">
    <property type="nucleotide sequence ID" value="NZ_FNGK01000004.1"/>
</dbReference>
<evidence type="ECO:0000259" key="7">
    <source>
        <dbReference type="Pfam" id="PF04321"/>
    </source>
</evidence>
<comment type="pathway">
    <text evidence="1 6">Carbohydrate biosynthesis; dTDP-L-rhamnose biosynthesis.</text>
</comment>
<dbReference type="NCBIfam" id="TIGR01214">
    <property type="entry name" value="rmlD"/>
    <property type="match status" value="1"/>
</dbReference>
<dbReference type="EMBL" id="LT906468">
    <property type="protein sequence ID" value="SNV62795.1"/>
    <property type="molecule type" value="Genomic_DNA"/>
</dbReference>
<keyword evidence="6" id="KW-0521">NADP</keyword>
<dbReference type="CDD" id="cd05254">
    <property type="entry name" value="dTDP_HR_like_SDR_e"/>
    <property type="match status" value="1"/>
</dbReference>
<dbReference type="SUPFAM" id="SSF51735">
    <property type="entry name" value="NAD(P)-binding Rossmann-fold domains"/>
    <property type="match status" value="1"/>
</dbReference>
<comment type="function">
    <text evidence="6">Catalyzes the reduction of dTDP-6-deoxy-L-lyxo-4-hexulose to yield dTDP-L-rhamnose.</text>
</comment>
<proteinExistence type="inferred from homology"/>
<dbReference type="AlphaFoldDB" id="A0AAJ4XET8"/>
<dbReference type="PANTHER" id="PTHR10491:SF4">
    <property type="entry name" value="METHIONINE ADENOSYLTRANSFERASE 2 SUBUNIT BETA"/>
    <property type="match status" value="1"/>
</dbReference>
<evidence type="ECO:0000313" key="8">
    <source>
        <dbReference type="EMBL" id="SNV62795.1"/>
    </source>
</evidence>
<comment type="similarity">
    <text evidence="2 6">Belongs to the dTDP-4-dehydrorhamnose reductase family.</text>
</comment>
<dbReference type="Pfam" id="PF04321">
    <property type="entry name" value="RmlD_sub_bind"/>
    <property type="match status" value="1"/>
</dbReference>
<comment type="catalytic activity">
    <reaction evidence="5">
        <text>dTDP-beta-L-rhamnose + NADP(+) = dTDP-4-dehydro-beta-L-rhamnose + NADPH + H(+)</text>
        <dbReference type="Rhea" id="RHEA:21796"/>
        <dbReference type="ChEBI" id="CHEBI:15378"/>
        <dbReference type="ChEBI" id="CHEBI:57510"/>
        <dbReference type="ChEBI" id="CHEBI:57783"/>
        <dbReference type="ChEBI" id="CHEBI:58349"/>
        <dbReference type="ChEBI" id="CHEBI:62830"/>
        <dbReference type="EC" id="1.1.1.133"/>
    </reaction>
</comment>
<sequence length="284" mass="32167">MLRILVTGVNGQLGSELKELLAKEETFDASYLSRAELPLEKTETIRTILSTYKPDIIIHSAAYTAVDKAESEIELADKVNHIASKEIANYCKSKDCKLISISTDYVFDGNSNIALKENAEVDPINIYGKTKLLGEKAIEREYPDAILIRTSWVYSTYGNNFVKTMIRLMSEREEISVINDQIGSPTYARDLAKAILKIIKSDKWVGGIFHYSNDGEISWYDFAEEIKKIKGFSTKINPIPTSSYPTPAKRPKFSLLDQSKIQDTYNVDVPFWKDSLKEMINLLK</sequence>
<organism evidence="8 9">
    <name type="scientific">Sphingobacterium mizutaii</name>
    <dbReference type="NCBI Taxonomy" id="1010"/>
    <lineage>
        <taxon>Bacteria</taxon>
        <taxon>Pseudomonadati</taxon>
        <taxon>Bacteroidota</taxon>
        <taxon>Sphingobacteriia</taxon>
        <taxon>Sphingobacteriales</taxon>
        <taxon>Sphingobacteriaceae</taxon>
        <taxon>Sphingobacterium</taxon>
    </lineage>
</organism>
<dbReference type="Gene3D" id="3.90.25.10">
    <property type="entry name" value="UDP-galactose 4-epimerase, domain 1"/>
    <property type="match status" value="1"/>
</dbReference>
<evidence type="ECO:0000256" key="3">
    <source>
        <dbReference type="ARBA" id="ARBA00012929"/>
    </source>
</evidence>
<dbReference type="GO" id="GO:0008831">
    <property type="term" value="F:dTDP-4-dehydrorhamnose reductase activity"/>
    <property type="evidence" value="ECO:0007669"/>
    <property type="project" value="UniProtKB-EC"/>
</dbReference>
<dbReference type="InterPro" id="IPR005913">
    <property type="entry name" value="dTDP_dehydrorham_reduct"/>
</dbReference>
<protein>
    <recommendedName>
        <fullName evidence="4 6">dTDP-4-dehydrorhamnose reductase</fullName>
        <ecNumber evidence="3 6">1.1.1.133</ecNumber>
    </recommendedName>
</protein>
<evidence type="ECO:0000256" key="4">
    <source>
        <dbReference type="ARBA" id="ARBA00017099"/>
    </source>
</evidence>
<evidence type="ECO:0000256" key="6">
    <source>
        <dbReference type="RuleBase" id="RU364082"/>
    </source>
</evidence>
<evidence type="ECO:0000256" key="1">
    <source>
        <dbReference type="ARBA" id="ARBA00004781"/>
    </source>
</evidence>
<evidence type="ECO:0000313" key="9">
    <source>
        <dbReference type="Proteomes" id="UP000215355"/>
    </source>
</evidence>
<dbReference type="EC" id="1.1.1.133" evidence="3 6"/>
<dbReference type="InterPro" id="IPR029903">
    <property type="entry name" value="RmlD-like-bd"/>
</dbReference>
<dbReference type="KEGG" id="smiz:4412673_03825"/>
<keyword evidence="6 8" id="KW-0560">Oxidoreductase</keyword>
<dbReference type="GO" id="GO:0005829">
    <property type="term" value="C:cytosol"/>
    <property type="evidence" value="ECO:0007669"/>
    <property type="project" value="TreeGrafter"/>
</dbReference>
<dbReference type="InterPro" id="IPR036291">
    <property type="entry name" value="NAD(P)-bd_dom_sf"/>
</dbReference>
<dbReference type="GO" id="GO:0019305">
    <property type="term" value="P:dTDP-rhamnose biosynthetic process"/>
    <property type="evidence" value="ECO:0007669"/>
    <property type="project" value="TreeGrafter"/>
</dbReference>
<name>A0AAJ4XET8_9SPHI</name>
<gene>
    <name evidence="8" type="primary">rfbD</name>
    <name evidence="8" type="ORF">SAMEA4412673_03825</name>
</gene>
<dbReference type="PANTHER" id="PTHR10491">
    <property type="entry name" value="DTDP-4-DEHYDRORHAMNOSE REDUCTASE"/>
    <property type="match status" value="1"/>
</dbReference>
<feature type="domain" description="RmlD-like substrate binding" evidence="7">
    <location>
        <begin position="3"/>
        <end position="282"/>
    </location>
</feature>
<reference evidence="8 9" key="1">
    <citation type="submission" date="2017-06" db="EMBL/GenBank/DDBJ databases">
        <authorList>
            <consortium name="Pathogen Informatics"/>
        </authorList>
    </citation>
    <scope>NUCLEOTIDE SEQUENCE [LARGE SCALE GENOMIC DNA]</scope>
    <source>
        <strain evidence="8 9">NCTC12149</strain>
    </source>
</reference>